<evidence type="ECO:0000256" key="3">
    <source>
        <dbReference type="ARBA" id="ARBA00023002"/>
    </source>
</evidence>
<evidence type="ECO:0000256" key="1">
    <source>
        <dbReference type="ARBA" id="ARBA00010617"/>
    </source>
</evidence>
<evidence type="ECO:0000256" key="5">
    <source>
        <dbReference type="PIRSR" id="PIRSR602401-1"/>
    </source>
</evidence>
<sequence length="495" mass="56766">MADFLNATLTKNHNQPPGPLPLPIVGNTHLLPKNKPWIYFEQLSNSLNSPVITFWIGRNPTVWIHDCWSATELFERKAAVYSSRPSMVVFSELTRMGQSNLVTMFYGDRWRVHRKVTHMGVGLQQVRKYRDFQNDESRIIAYELLRTPEKYVAHLERYATSVVSIIGFGRRVSSIDDPIITEVIAVMQKAADLNVPGKSFPMLFETLPWLARLPPNLFPGLFHGLGKRRRGQQFFHALAEEAHQRDPDAPCYANQLFEEAPQYGLQHEEISSLAVDFGHAWEELDRVVGPHGSPTWEDEPSLPYISAFVKKVFRWRSVAIIGGQPHAPVTDDIWNGYAIPKGTWIQGNVWAIHHNERDFPDPDRFDPERYLKGSPKARPFSNDRGYMTFGWGRRVCSGQGLAEQGTFITIARLLWGFNIRKAVDKKGKEVPVDIFAYTNGLNTRPEPFPCRFTPRSDEIRQAIEREGRQALEDLSVYDFESERISQYLKQSKQEA</sequence>
<accession>A0AAJ0DKF9</accession>
<dbReference type="InterPro" id="IPR001128">
    <property type="entry name" value="Cyt_P450"/>
</dbReference>
<gene>
    <name evidence="6" type="ORF">LTR09_006748</name>
</gene>
<keyword evidence="4 5" id="KW-0408">Iron</keyword>
<comment type="similarity">
    <text evidence="1">Belongs to the cytochrome P450 family.</text>
</comment>
<comment type="caution">
    <text evidence="6">The sequence shown here is derived from an EMBL/GenBank/DDBJ whole genome shotgun (WGS) entry which is preliminary data.</text>
</comment>
<proteinExistence type="inferred from homology"/>
<dbReference type="PRINTS" id="PR00463">
    <property type="entry name" value="EP450I"/>
</dbReference>
<keyword evidence="2 5" id="KW-0479">Metal-binding</keyword>
<keyword evidence="7" id="KW-1185">Reference proteome</keyword>
<dbReference type="SUPFAM" id="SSF48264">
    <property type="entry name" value="Cytochrome P450"/>
    <property type="match status" value="1"/>
</dbReference>
<protein>
    <recommendedName>
        <fullName evidence="8">Cytochrome P450</fullName>
    </recommendedName>
</protein>
<evidence type="ECO:0008006" key="8">
    <source>
        <dbReference type="Google" id="ProtNLM"/>
    </source>
</evidence>
<comment type="cofactor">
    <cofactor evidence="5">
        <name>heme</name>
        <dbReference type="ChEBI" id="CHEBI:30413"/>
    </cofactor>
</comment>
<evidence type="ECO:0000313" key="7">
    <source>
        <dbReference type="Proteomes" id="UP001271007"/>
    </source>
</evidence>
<dbReference type="GO" id="GO:0005506">
    <property type="term" value="F:iron ion binding"/>
    <property type="evidence" value="ECO:0007669"/>
    <property type="project" value="InterPro"/>
</dbReference>
<dbReference type="Pfam" id="PF00067">
    <property type="entry name" value="p450"/>
    <property type="match status" value="2"/>
</dbReference>
<dbReference type="PANTHER" id="PTHR46300:SF4">
    <property type="entry name" value="CYTOCHROME P450 98A3"/>
    <property type="match status" value="1"/>
</dbReference>
<dbReference type="InterPro" id="IPR002401">
    <property type="entry name" value="Cyt_P450_E_grp-I"/>
</dbReference>
<reference evidence="6" key="1">
    <citation type="submission" date="2023-04" db="EMBL/GenBank/DDBJ databases">
        <title>Black Yeasts Isolated from many extreme environments.</title>
        <authorList>
            <person name="Coleine C."/>
            <person name="Stajich J.E."/>
            <person name="Selbmann L."/>
        </authorList>
    </citation>
    <scope>NUCLEOTIDE SEQUENCE</scope>
    <source>
        <strain evidence="6">CCFEE 5312</strain>
    </source>
</reference>
<dbReference type="GO" id="GO:0020037">
    <property type="term" value="F:heme binding"/>
    <property type="evidence" value="ECO:0007669"/>
    <property type="project" value="InterPro"/>
</dbReference>
<dbReference type="Gene3D" id="1.10.630.10">
    <property type="entry name" value="Cytochrome P450"/>
    <property type="match status" value="2"/>
</dbReference>
<dbReference type="InterPro" id="IPR036396">
    <property type="entry name" value="Cyt_P450_sf"/>
</dbReference>
<dbReference type="GO" id="GO:0004497">
    <property type="term" value="F:monooxygenase activity"/>
    <property type="evidence" value="ECO:0007669"/>
    <property type="project" value="InterPro"/>
</dbReference>
<dbReference type="CDD" id="cd11065">
    <property type="entry name" value="CYP64-like"/>
    <property type="match status" value="1"/>
</dbReference>
<dbReference type="EMBL" id="JAWDJX010000022">
    <property type="protein sequence ID" value="KAK3052156.1"/>
    <property type="molecule type" value="Genomic_DNA"/>
</dbReference>
<keyword evidence="5" id="KW-0349">Heme</keyword>
<feature type="binding site" description="axial binding residue" evidence="5">
    <location>
        <position position="396"/>
    </location>
    <ligand>
        <name>heme</name>
        <dbReference type="ChEBI" id="CHEBI:30413"/>
    </ligand>
    <ligandPart>
        <name>Fe</name>
        <dbReference type="ChEBI" id="CHEBI:18248"/>
    </ligandPart>
</feature>
<dbReference type="AlphaFoldDB" id="A0AAJ0DKF9"/>
<evidence type="ECO:0000256" key="2">
    <source>
        <dbReference type="ARBA" id="ARBA00022723"/>
    </source>
</evidence>
<keyword evidence="3" id="KW-0560">Oxidoreductase</keyword>
<dbReference type="InterPro" id="IPR050364">
    <property type="entry name" value="Cytochrome_P450_fung"/>
</dbReference>
<dbReference type="GO" id="GO:0016705">
    <property type="term" value="F:oxidoreductase activity, acting on paired donors, with incorporation or reduction of molecular oxygen"/>
    <property type="evidence" value="ECO:0007669"/>
    <property type="project" value="InterPro"/>
</dbReference>
<name>A0AAJ0DKF9_9PEZI</name>
<organism evidence="6 7">
    <name type="scientific">Extremus antarcticus</name>
    <dbReference type="NCBI Taxonomy" id="702011"/>
    <lineage>
        <taxon>Eukaryota</taxon>
        <taxon>Fungi</taxon>
        <taxon>Dikarya</taxon>
        <taxon>Ascomycota</taxon>
        <taxon>Pezizomycotina</taxon>
        <taxon>Dothideomycetes</taxon>
        <taxon>Dothideomycetidae</taxon>
        <taxon>Mycosphaerellales</taxon>
        <taxon>Extremaceae</taxon>
        <taxon>Extremus</taxon>
    </lineage>
</organism>
<evidence type="ECO:0000313" key="6">
    <source>
        <dbReference type="EMBL" id="KAK3052156.1"/>
    </source>
</evidence>
<evidence type="ECO:0000256" key="4">
    <source>
        <dbReference type="ARBA" id="ARBA00023004"/>
    </source>
</evidence>
<dbReference type="PANTHER" id="PTHR46300">
    <property type="entry name" value="P450, PUTATIVE (EUROFUNG)-RELATED-RELATED"/>
    <property type="match status" value="1"/>
</dbReference>
<dbReference type="Proteomes" id="UP001271007">
    <property type="component" value="Unassembled WGS sequence"/>
</dbReference>